<reference evidence="1 2" key="1">
    <citation type="submission" date="2019-03" db="EMBL/GenBank/DDBJ databases">
        <title>Genomic Encyclopedia of Type Strains, Phase IV (KMG-IV): sequencing the most valuable type-strain genomes for metagenomic binning, comparative biology and taxonomic classification.</title>
        <authorList>
            <person name="Goeker M."/>
        </authorList>
    </citation>
    <scope>NUCLEOTIDE SEQUENCE [LARGE SCALE GENOMIC DNA]</scope>
    <source>
        <strain evidence="1 2">DSM 103428</strain>
    </source>
</reference>
<dbReference type="Proteomes" id="UP000295210">
    <property type="component" value="Unassembled WGS sequence"/>
</dbReference>
<evidence type="ECO:0000313" key="2">
    <source>
        <dbReference type="Proteomes" id="UP000295210"/>
    </source>
</evidence>
<comment type="caution">
    <text evidence="1">The sequence shown here is derived from an EMBL/GenBank/DDBJ whole genome shotgun (WGS) entry which is preliminary data.</text>
</comment>
<dbReference type="OrthoDB" id="118550at2"/>
<dbReference type="RefSeq" id="WP_131997369.1">
    <property type="nucleotide sequence ID" value="NZ_SMGK01000004.1"/>
</dbReference>
<organism evidence="1 2">
    <name type="scientific">Acidipila rosea</name>
    <dbReference type="NCBI Taxonomy" id="768535"/>
    <lineage>
        <taxon>Bacteria</taxon>
        <taxon>Pseudomonadati</taxon>
        <taxon>Acidobacteriota</taxon>
        <taxon>Terriglobia</taxon>
        <taxon>Terriglobales</taxon>
        <taxon>Acidobacteriaceae</taxon>
        <taxon>Acidipila</taxon>
    </lineage>
</organism>
<accession>A0A4R1L6S5</accession>
<dbReference type="SUPFAM" id="SSF88659">
    <property type="entry name" value="Sigma3 and sigma4 domains of RNA polymerase sigma factors"/>
    <property type="match status" value="1"/>
</dbReference>
<gene>
    <name evidence="1" type="ORF">C7378_2614</name>
</gene>
<sequence>MSAALTLPMVWANGSTWRKEEETDKEPLSTVAFYRRHTEVLLRRYMQISMLMGRVPSMIGSGVFRGRVSSYRVRSFEDAVIFVYDVEKCLKRLDAPMLELITRIALQEYTQSEAAGLTGQSLRSVVRKYSQALDQLTAIFLELEILQIDGRRGRGCR</sequence>
<dbReference type="InterPro" id="IPR013324">
    <property type="entry name" value="RNA_pol_sigma_r3/r4-like"/>
</dbReference>
<proteinExistence type="predicted"/>
<protein>
    <submittedName>
        <fullName evidence="1">Uncharacterized protein</fullName>
    </submittedName>
</protein>
<keyword evidence="2" id="KW-1185">Reference proteome</keyword>
<dbReference type="EMBL" id="SMGK01000004">
    <property type="protein sequence ID" value="TCK71989.1"/>
    <property type="molecule type" value="Genomic_DNA"/>
</dbReference>
<evidence type="ECO:0000313" key="1">
    <source>
        <dbReference type="EMBL" id="TCK71989.1"/>
    </source>
</evidence>
<dbReference type="AlphaFoldDB" id="A0A4R1L6S5"/>
<name>A0A4R1L6S5_9BACT</name>